<dbReference type="AlphaFoldDB" id="A0A0K1E581"/>
<dbReference type="Pfam" id="PF13416">
    <property type="entry name" value="SBP_bac_8"/>
    <property type="match status" value="1"/>
</dbReference>
<evidence type="ECO:0000259" key="9">
    <source>
        <dbReference type="PROSITE" id="PS50928"/>
    </source>
</evidence>
<feature type="region of interest" description="Disordered" evidence="8">
    <location>
        <begin position="725"/>
        <end position="748"/>
    </location>
</feature>
<evidence type="ECO:0000256" key="3">
    <source>
        <dbReference type="ARBA" id="ARBA00022475"/>
    </source>
</evidence>
<keyword evidence="3" id="KW-1003">Cell membrane</keyword>
<dbReference type="PATRIC" id="fig|52.7.peg.164"/>
<dbReference type="KEGG" id="ccro:CMC5_001530"/>
<feature type="transmembrane region" description="Helical" evidence="7">
    <location>
        <begin position="640"/>
        <end position="662"/>
    </location>
</feature>
<feature type="transmembrane region" description="Helical" evidence="7">
    <location>
        <begin position="495"/>
        <end position="524"/>
    </location>
</feature>
<reference evidence="10 11" key="1">
    <citation type="submission" date="2015-07" db="EMBL/GenBank/DDBJ databases">
        <title>Genome analysis of myxobacterium Chondromyces crocatus Cm c5 reveals a high potential for natural compound synthesis and the genetic basis for the loss of fruiting body formation.</title>
        <authorList>
            <person name="Zaburannyi N."/>
            <person name="Bunk B."/>
            <person name="Maier J."/>
            <person name="Overmann J."/>
            <person name="Mueller R."/>
        </authorList>
    </citation>
    <scope>NUCLEOTIDE SEQUENCE [LARGE SCALE GENOMIC DNA]</scope>
    <source>
        <strain evidence="10 11">Cm c5</strain>
    </source>
</reference>
<dbReference type="CDD" id="cd06261">
    <property type="entry name" value="TM_PBP2"/>
    <property type="match status" value="1"/>
</dbReference>
<evidence type="ECO:0000256" key="1">
    <source>
        <dbReference type="ARBA" id="ARBA00004651"/>
    </source>
</evidence>
<dbReference type="InterPro" id="IPR000515">
    <property type="entry name" value="MetI-like"/>
</dbReference>
<dbReference type="InterPro" id="IPR006059">
    <property type="entry name" value="SBP"/>
</dbReference>
<evidence type="ECO:0000313" key="11">
    <source>
        <dbReference type="Proteomes" id="UP000067626"/>
    </source>
</evidence>
<dbReference type="RefSeq" id="WP_050428614.1">
    <property type="nucleotide sequence ID" value="NZ_CP012159.1"/>
</dbReference>
<dbReference type="PROSITE" id="PS50928">
    <property type="entry name" value="ABC_TM1"/>
    <property type="match status" value="1"/>
</dbReference>
<dbReference type="PANTHER" id="PTHR30193:SF41">
    <property type="entry name" value="DIACETYLCHITOBIOSE UPTAKE SYSTEM PERMEASE PROTEIN NGCF"/>
    <property type="match status" value="1"/>
</dbReference>
<keyword evidence="11" id="KW-1185">Reference proteome</keyword>
<feature type="compositionally biased region" description="Low complexity" evidence="8">
    <location>
        <begin position="731"/>
        <end position="748"/>
    </location>
</feature>
<sequence length="748" mass="80070">MRSFAFALLAALITVLVGLPGLALADGRPIRVWHAKRDAEARALAEVLASWKGAALDVLPLPYDAYARKLEASIPIGDGPDLFVDEHGRLGNFRARGIVAPVGDALEGEAVFIGPALDALRAEGQVWGLPIGQKCLALFVNTALAPEVPADLEGIAALRTTLPRGVYPLVYEAQGLYAHAAILGAFGVPLLTEDGQFGVVGPEAAKSLALVKWLLDEQAIPGDASGALIGDLFRAGQAAFAISGPWFTGGLSPEVQQRTRVVPLPKVRATRQPMRPLLGVEAVMLTPDGARRSEVRALARHLASAGASEVRLKIAGIPPARSDVEVPADDPFVSAFVEQAKVAIPQPTSPASRSLWDPMDRAIRKVLRGVATPEEALEEAQHRFDDVRRPLPPPASPAPLVLVLGVLCLLGALRWVRLARSGELGPALKRSLPAYKYVLHAVVVVGVLVITPLVIGAATSLFASRQEEPQRYVGLANFIDILTARGGPLFASGSFYLVLAVTLLWTVVNVFFHVTLGAALALLLHRPTLRLRALYRVLLIVPWAVPSYVTALSWKGLFHRQYGAVTGLLEWLNGVFGTTMEPISWFSSFATAFTANAATNIWLGFPFMMVITLGALTAVPDDVLEAAWVDGASRWQRLTLITLPMIRPTLAPSITLGAIWTFNMFNVVFLVSGGDPDGTTDILISEAYRWAFTREGQYGYAAAYSVLIFLLLVGATRTLNRKKIPAESAKEAQPAPGDAAAQARPEAA</sequence>
<gene>
    <name evidence="10" type="ORF">CMC5_001530</name>
</gene>
<evidence type="ECO:0000256" key="7">
    <source>
        <dbReference type="RuleBase" id="RU363032"/>
    </source>
</evidence>
<dbReference type="InterPro" id="IPR051393">
    <property type="entry name" value="ABC_transporter_permease"/>
</dbReference>
<keyword evidence="5 7" id="KW-1133">Transmembrane helix</keyword>
<protein>
    <submittedName>
        <fullName evidence="10">Sugar ABC transporter permease</fullName>
    </submittedName>
</protein>
<evidence type="ECO:0000256" key="6">
    <source>
        <dbReference type="ARBA" id="ARBA00023136"/>
    </source>
</evidence>
<organism evidence="10 11">
    <name type="scientific">Chondromyces crocatus</name>
    <dbReference type="NCBI Taxonomy" id="52"/>
    <lineage>
        <taxon>Bacteria</taxon>
        <taxon>Pseudomonadati</taxon>
        <taxon>Myxococcota</taxon>
        <taxon>Polyangia</taxon>
        <taxon>Polyangiales</taxon>
        <taxon>Polyangiaceae</taxon>
        <taxon>Chondromyces</taxon>
    </lineage>
</organism>
<feature type="domain" description="ABC transmembrane type-1" evidence="9">
    <location>
        <begin position="499"/>
        <end position="719"/>
    </location>
</feature>
<accession>A0A0K1E581</accession>
<dbReference type="GO" id="GO:0055085">
    <property type="term" value="P:transmembrane transport"/>
    <property type="evidence" value="ECO:0007669"/>
    <property type="project" value="InterPro"/>
</dbReference>
<keyword evidence="4 7" id="KW-0812">Transmembrane</keyword>
<feature type="transmembrane region" description="Helical" evidence="7">
    <location>
        <begin position="398"/>
        <end position="416"/>
    </location>
</feature>
<feature type="transmembrane region" description="Helical" evidence="7">
    <location>
        <begin position="437"/>
        <end position="463"/>
    </location>
</feature>
<dbReference type="Pfam" id="PF00528">
    <property type="entry name" value="BPD_transp_1"/>
    <property type="match status" value="1"/>
</dbReference>
<dbReference type="InterPro" id="IPR035906">
    <property type="entry name" value="MetI-like_sf"/>
</dbReference>
<comment type="subcellular location">
    <subcellularLocation>
        <location evidence="1 7">Cell membrane</location>
        <topology evidence="1 7">Multi-pass membrane protein</topology>
    </subcellularLocation>
</comment>
<proteinExistence type="inferred from homology"/>
<feature type="transmembrane region" description="Helical" evidence="7">
    <location>
        <begin position="698"/>
        <end position="715"/>
    </location>
</feature>
<comment type="similarity">
    <text evidence="7">Belongs to the binding-protein-dependent transport system permease family.</text>
</comment>
<dbReference type="SUPFAM" id="SSF53850">
    <property type="entry name" value="Periplasmic binding protein-like II"/>
    <property type="match status" value="1"/>
</dbReference>
<dbReference type="EMBL" id="CP012159">
    <property type="protein sequence ID" value="AKT36041.1"/>
    <property type="molecule type" value="Genomic_DNA"/>
</dbReference>
<evidence type="ECO:0000256" key="8">
    <source>
        <dbReference type="SAM" id="MobiDB-lite"/>
    </source>
</evidence>
<dbReference type="GO" id="GO:0005886">
    <property type="term" value="C:plasma membrane"/>
    <property type="evidence" value="ECO:0007669"/>
    <property type="project" value="UniProtKB-SubCell"/>
</dbReference>
<dbReference type="PANTHER" id="PTHR30193">
    <property type="entry name" value="ABC TRANSPORTER PERMEASE PROTEIN"/>
    <property type="match status" value="1"/>
</dbReference>
<evidence type="ECO:0000313" key="10">
    <source>
        <dbReference type="EMBL" id="AKT36041.1"/>
    </source>
</evidence>
<evidence type="ECO:0000256" key="2">
    <source>
        <dbReference type="ARBA" id="ARBA00022448"/>
    </source>
</evidence>
<dbReference type="OrthoDB" id="9766758at2"/>
<dbReference type="Gene3D" id="3.40.190.10">
    <property type="entry name" value="Periplasmic binding protein-like II"/>
    <property type="match status" value="2"/>
</dbReference>
<name>A0A0K1E581_CHOCO</name>
<keyword evidence="6 7" id="KW-0472">Membrane</keyword>
<dbReference type="Gene3D" id="1.10.3720.10">
    <property type="entry name" value="MetI-like"/>
    <property type="match status" value="1"/>
</dbReference>
<feature type="transmembrane region" description="Helical" evidence="7">
    <location>
        <begin position="533"/>
        <end position="554"/>
    </location>
</feature>
<dbReference type="Proteomes" id="UP000067626">
    <property type="component" value="Chromosome"/>
</dbReference>
<evidence type="ECO:0000256" key="5">
    <source>
        <dbReference type="ARBA" id="ARBA00022989"/>
    </source>
</evidence>
<dbReference type="SUPFAM" id="SSF161098">
    <property type="entry name" value="MetI-like"/>
    <property type="match status" value="1"/>
</dbReference>
<keyword evidence="2 7" id="KW-0813">Transport</keyword>
<dbReference type="STRING" id="52.CMC5_001530"/>
<evidence type="ECO:0000256" key="4">
    <source>
        <dbReference type="ARBA" id="ARBA00022692"/>
    </source>
</evidence>